<evidence type="ECO:0000313" key="3">
    <source>
        <dbReference type="Proteomes" id="UP001172102"/>
    </source>
</evidence>
<keyword evidence="3" id="KW-1185">Reference proteome</keyword>
<protein>
    <submittedName>
        <fullName evidence="2">Uncharacterized protein</fullName>
    </submittedName>
</protein>
<comment type="caution">
    <text evidence="2">The sequence shown here is derived from an EMBL/GenBank/DDBJ whole genome shotgun (WGS) entry which is preliminary data.</text>
</comment>
<organism evidence="2 3">
    <name type="scientific">Lasiosphaeris hirsuta</name>
    <dbReference type="NCBI Taxonomy" id="260670"/>
    <lineage>
        <taxon>Eukaryota</taxon>
        <taxon>Fungi</taxon>
        <taxon>Dikarya</taxon>
        <taxon>Ascomycota</taxon>
        <taxon>Pezizomycotina</taxon>
        <taxon>Sordariomycetes</taxon>
        <taxon>Sordariomycetidae</taxon>
        <taxon>Sordariales</taxon>
        <taxon>Lasiosphaeriaceae</taxon>
        <taxon>Lasiosphaeris</taxon>
    </lineage>
</organism>
<dbReference type="Proteomes" id="UP001172102">
    <property type="component" value="Unassembled WGS sequence"/>
</dbReference>
<accession>A0AA40A9K0</accession>
<evidence type="ECO:0000313" key="2">
    <source>
        <dbReference type="EMBL" id="KAK0711803.1"/>
    </source>
</evidence>
<keyword evidence="1" id="KW-1133">Transmembrane helix</keyword>
<keyword evidence="1" id="KW-0472">Membrane</keyword>
<name>A0AA40A9K0_9PEZI</name>
<proteinExistence type="predicted"/>
<dbReference type="AlphaFoldDB" id="A0AA40A9K0"/>
<keyword evidence="1" id="KW-0812">Transmembrane</keyword>
<sequence length="147" mass="16247">MGSVVSIEQNENIGLLTWMTIAYLPLSLAVALFSVQHEVLPDYFGSGEFLGFLFGFLVITFIIALFLGRIRRRLRAIRSAVLNSCASTWSSAKKPFVKKYLGKSPEVGSDGSRVQDTTHQWVNLRIIAKHGGAHKLADEEVAQPNGR</sequence>
<feature type="transmembrane region" description="Helical" evidence="1">
    <location>
        <begin position="12"/>
        <end position="37"/>
    </location>
</feature>
<reference evidence="2" key="1">
    <citation type="submission" date="2023-06" db="EMBL/GenBank/DDBJ databases">
        <title>Genome-scale phylogeny and comparative genomics of the fungal order Sordariales.</title>
        <authorList>
            <consortium name="Lawrence Berkeley National Laboratory"/>
            <person name="Hensen N."/>
            <person name="Bonometti L."/>
            <person name="Westerberg I."/>
            <person name="Brannstrom I.O."/>
            <person name="Guillou S."/>
            <person name="Cros-Aarteil S."/>
            <person name="Calhoun S."/>
            <person name="Haridas S."/>
            <person name="Kuo A."/>
            <person name="Mondo S."/>
            <person name="Pangilinan J."/>
            <person name="Riley R."/>
            <person name="Labutti K."/>
            <person name="Andreopoulos B."/>
            <person name="Lipzen A."/>
            <person name="Chen C."/>
            <person name="Yanf M."/>
            <person name="Daum C."/>
            <person name="Ng V."/>
            <person name="Clum A."/>
            <person name="Steindorff A."/>
            <person name="Ohm R."/>
            <person name="Martin F."/>
            <person name="Silar P."/>
            <person name="Natvig D."/>
            <person name="Lalanne C."/>
            <person name="Gautier V."/>
            <person name="Ament-Velasquez S.L."/>
            <person name="Kruys A."/>
            <person name="Hutchinson M.I."/>
            <person name="Powell A.J."/>
            <person name="Barry K."/>
            <person name="Miller A.N."/>
            <person name="Grigoriev I.V."/>
            <person name="Debuchy R."/>
            <person name="Gladieux P."/>
            <person name="Thoren M.H."/>
            <person name="Johannesson H."/>
        </authorList>
    </citation>
    <scope>NUCLEOTIDE SEQUENCE</scope>
    <source>
        <strain evidence="2">SMH4607-1</strain>
    </source>
</reference>
<evidence type="ECO:0000256" key="1">
    <source>
        <dbReference type="SAM" id="Phobius"/>
    </source>
</evidence>
<gene>
    <name evidence="2" type="ORF">B0H67DRAFT_301214</name>
</gene>
<dbReference type="EMBL" id="JAUKUA010000005">
    <property type="protein sequence ID" value="KAK0711803.1"/>
    <property type="molecule type" value="Genomic_DNA"/>
</dbReference>
<dbReference type="Gene3D" id="1.20.58.340">
    <property type="entry name" value="Magnesium transport protein CorA, transmembrane region"/>
    <property type="match status" value="1"/>
</dbReference>
<feature type="transmembrane region" description="Helical" evidence="1">
    <location>
        <begin position="49"/>
        <end position="68"/>
    </location>
</feature>